<keyword evidence="13" id="KW-1185">Reference proteome</keyword>
<dbReference type="Proteomes" id="UP000292052">
    <property type="component" value="Unassembled WGS sequence"/>
</dbReference>
<dbReference type="STRING" id="1661398.A0A482W659"/>
<evidence type="ECO:0000256" key="8">
    <source>
        <dbReference type="ARBA" id="ARBA00022786"/>
    </source>
</evidence>
<accession>A0A482W659</accession>
<evidence type="ECO:0000256" key="6">
    <source>
        <dbReference type="ARBA" id="ARBA00022723"/>
    </source>
</evidence>
<dbReference type="GO" id="GO:0005737">
    <property type="term" value="C:cytoplasm"/>
    <property type="evidence" value="ECO:0007669"/>
    <property type="project" value="TreeGrafter"/>
</dbReference>
<evidence type="ECO:0000313" key="12">
    <source>
        <dbReference type="EMBL" id="RZC40546.1"/>
    </source>
</evidence>
<keyword evidence="6" id="KW-0479">Metal-binding</keyword>
<dbReference type="UniPathway" id="UPA00143"/>
<keyword evidence="7 10" id="KW-0863">Zinc-finger</keyword>
<dbReference type="GO" id="GO:0016567">
    <property type="term" value="P:protein ubiquitination"/>
    <property type="evidence" value="ECO:0007669"/>
    <property type="project" value="UniProtKB-UniPathway"/>
</dbReference>
<feature type="domain" description="SIAH-type" evidence="11">
    <location>
        <begin position="281"/>
        <end position="342"/>
    </location>
</feature>
<dbReference type="AlphaFoldDB" id="A0A482W659"/>
<evidence type="ECO:0000256" key="7">
    <source>
        <dbReference type="ARBA" id="ARBA00022771"/>
    </source>
</evidence>
<feature type="non-terminal residue" evidence="12">
    <location>
        <position position="1"/>
    </location>
</feature>
<dbReference type="PANTHER" id="PTHR45877:SF2">
    <property type="entry name" value="E3 UBIQUITIN-PROTEIN LIGASE SINA-RELATED"/>
    <property type="match status" value="1"/>
</dbReference>
<keyword evidence="9" id="KW-0862">Zinc</keyword>
<dbReference type="FunFam" id="3.30.40.10:FF:000041">
    <property type="entry name" value="E3 ubiquitin-protein ligase SINAT3"/>
    <property type="match status" value="1"/>
</dbReference>
<dbReference type="GO" id="GO:0031624">
    <property type="term" value="F:ubiquitin conjugating enzyme binding"/>
    <property type="evidence" value="ECO:0007669"/>
    <property type="project" value="TreeGrafter"/>
</dbReference>
<evidence type="ECO:0000256" key="3">
    <source>
        <dbReference type="ARBA" id="ARBA00009119"/>
    </source>
</evidence>
<feature type="domain" description="SIAH-type" evidence="11">
    <location>
        <begin position="40"/>
        <end position="99"/>
    </location>
</feature>
<dbReference type="InterPro" id="IPR013010">
    <property type="entry name" value="Znf_SIAH"/>
</dbReference>
<dbReference type="InterPro" id="IPR013083">
    <property type="entry name" value="Znf_RING/FYVE/PHD"/>
</dbReference>
<evidence type="ECO:0000256" key="10">
    <source>
        <dbReference type="PROSITE-ProRule" id="PRU00455"/>
    </source>
</evidence>
<organism evidence="12 13">
    <name type="scientific">Asbolus verrucosus</name>
    <name type="common">Desert ironclad beetle</name>
    <dbReference type="NCBI Taxonomy" id="1661398"/>
    <lineage>
        <taxon>Eukaryota</taxon>
        <taxon>Metazoa</taxon>
        <taxon>Ecdysozoa</taxon>
        <taxon>Arthropoda</taxon>
        <taxon>Hexapoda</taxon>
        <taxon>Insecta</taxon>
        <taxon>Pterygota</taxon>
        <taxon>Neoptera</taxon>
        <taxon>Endopterygota</taxon>
        <taxon>Coleoptera</taxon>
        <taxon>Polyphaga</taxon>
        <taxon>Cucujiformia</taxon>
        <taxon>Tenebrionidae</taxon>
        <taxon>Pimeliinae</taxon>
        <taxon>Asbolus</taxon>
    </lineage>
</organism>
<dbReference type="GO" id="GO:0043161">
    <property type="term" value="P:proteasome-mediated ubiquitin-dependent protein catabolic process"/>
    <property type="evidence" value="ECO:0007669"/>
    <property type="project" value="TreeGrafter"/>
</dbReference>
<dbReference type="Gene3D" id="3.30.40.10">
    <property type="entry name" value="Zinc/RING finger domain, C3HC4 (zinc finger)"/>
    <property type="match status" value="2"/>
</dbReference>
<comment type="pathway">
    <text evidence="2">Protein modification; protein ubiquitination.</text>
</comment>
<comment type="catalytic activity">
    <reaction evidence="1">
        <text>S-ubiquitinyl-[E2 ubiquitin-conjugating enzyme]-L-cysteine + [acceptor protein]-L-lysine = [E2 ubiquitin-conjugating enzyme]-L-cysteine + N(6)-ubiquitinyl-[acceptor protein]-L-lysine.</text>
        <dbReference type="EC" id="2.3.2.27"/>
    </reaction>
</comment>
<evidence type="ECO:0000259" key="11">
    <source>
        <dbReference type="PROSITE" id="PS51081"/>
    </source>
</evidence>
<dbReference type="PROSITE" id="PS51081">
    <property type="entry name" value="ZF_SIAH"/>
    <property type="match status" value="2"/>
</dbReference>
<keyword evidence="5" id="KW-0808">Transferase</keyword>
<reference evidence="12 13" key="1">
    <citation type="submission" date="2017-03" db="EMBL/GenBank/DDBJ databases">
        <title>Genome of the blue death feigning beetle - Asbolus verrucosus.</title>
        <authorList>
            <person name="Rider S.D."/>
        </authorList>
    </citation>
    <scope>NUCLEOTIDE SEQUENCE [LARGE SCALE GENOMIC DNA]</scope>
    <source>
        <strain evidence="12">Butters</strain>
        <tissue evidence="12">Head and leg muscle</tissue>
    </source>
</reference>
<dbReference type="EMBL" id="QDEB01025295">
    <property type="protein sequence ID" value="RZC40546.1"/>
    <property type="molecule type" value="Genomic_DNA"/>
</dbReference>
<evidence type="ECO:0000256" key="2">
    <source>
        <dbReference type="ARBA" id="ARBA00004906"/>
    </source>
</evidence>
<evidence type="ECO:0000256" key="1">
    <source>
        <dbReference type="ARBA" id="ARBA00000900"/>
    </source>
</evidence>
<dbReference type="GO" id="GO:0061630">
    <property type="term" value="F:ubiquitin protein ligase activity"/>
    <property type="evidence" value="ECO:0007669"/>
    <property type="project" value="UniProtKB-EC"/>
</dbReference>
<dbReference type="Pfam" id="PF21361">
    <property type="entry name" value="Sina_ZnF"/>
    <property type="match status" value="2"/>
</dbReference>
<comment type="similarity">
    <text evidence="3">Belongs to the SINA (Seven in absentia) family.</text>
</comment>
<dbReference type="SUPFAM" id="SSF49599">
    <property type="entry name" value="TRAF domain-like"/>
    <property type="match status" value="2"/>
</dbReference>
<comment type="caution">
    <text evidence="12">The sequence shown here is derived from an EMBL/GenBank/DDBJ whole genome shotgun (WGS) entry which is preliminary data.</text>
</comment>
<dbReference type="EC" id="2.3.2.27" evidence="4"/>
<dbReference type="PANTHER" id="PTHR45877">
    <property type="entry name" value="E3 UBIQUITIN-PROTEIN LIGASE SIAH2"/>
    <property type="match status" value="1"/>
</dbReference>
<keyword evidence="8" id="KW-0833">Ubl conjugation pathway</keyword>
<evidence type="ECO:0000256" key="4">
    <source>
        <dbReference type="ARBA" id="ARBA00012483"/>
    </source>
</evidence>
<evidence type="ECO:0000256" key="9">
    <source>
        <dbReference type="ARBA" id="ARBA00022833"/>
    </source>
</evidence>
<dbReference type="OrthoDB" id="8182903at2759"/>
<evidence type="ECO:0000313" key="13">
    <source>
        <dbReference type="Proteomes" id="UP000292052"/>
    </source>
</evidence>
<gene>
    <name evidence="12" type="ORF">BDFB_013890</name>
</gene>
<name>A0A482W659_ASBVE</name>
<dbReference type="GO" id="GO:0008270">
    <property type="term" value="F:zinc ion binding"/>
    <property type="evidence" value="ECO:0007669"/>
    <property type="project" value="UniProtKB-KW"/>
</dbReference>
<proteinExistence type="inferred from homology"/>
<protein>
    <recommendedName>
        <fullName evidence="4">RING-type E3 ubiquitin transferase</fullName>
        <ecNumber evidence="4">2.3.2.27</ecNumber>
    </recommendedName>
</protein>
<sequence length="443" mass="50852">NLLSVFPIYITADSRNICGRCAAAPNNCIRNRPYEAVSQFLKFPCRYKSDGCHEEMLPKDLPPHEELCSFRAVKCPLTARCGWEASRPHLLQHIHDEHSNVILKNGEFELNLTDSSECTSLLVHNNALLVVERKFDATDEVLRCAVHHPEPDSAKRSCRLSVRNNNRKASVQFQTTSSEDVTFTDLYLGRMARSTVAFGRLSLEKASKREGDVISVLKSCLKCSRCSQLLMPPIYQRFREQATLCSRCEHEHVTSCGVCGRCTYMPEIDLRNVLLEKIADLLVYQCENERNGCTFSARPDQMRLHQELCLYGDLECLVGEFEECGWRGIGHGLMEHVLGQHRQLMAGSEISVDFRPHCRHCALLKFADRLFRVVFVRDREEEKERCCWTVQTVGHSEDDFRYEIELIDEESGRGMVVRRACVPLLSVGELLENDNYYCYFYDD</sequence>
<evidence type="ECO:0000256" key="5">
    <source>
        <dbReference type="ARBA" id="ARBA00022679"/>
    </source>
</evidence>
<dbReference type="InterPro" id="IPR004162">
    <property type="entry name" value="SINA-like_animal"/>
</dbReference>